<evidence type="ECO:0000259" key="6">
    <source>
        <dbReference type="Pfam" id="PF00419"/>
    </source>
</evidence>
<dbReference type="InterPro" id="IPR000259">
    <property type="entry name" value="Adhesion_dom_fimbrial"/>
</dbReference>
<dbReference type="Pfam" id="PF00419">
    <property type="entry name" value="Fimbrial"/>
    <property type="match status" value="1"/>
</dbReference>
<dbReference type="RefSeq" id="WP_182015597.1">
    <property type="nucleotide sequence ID" value="NZ_CP055905.1"/>
</dbReference>
<dbReference type="AlphaFoldDB" id="A0AAP9R1M6"/>
<dbReference type="PANTHER" id="PTHR33420:SF3">
    <property type="entry name" value="FIMBRIAL SUBUNIT ELFA"/>
    <property type="match status" value="1"/>
</dbReference>
<dbReference type="PANTHER" id="PTHR33420">
    <property type="entry name" value="FIMBRIAL SUBUNIT ELFA-RELATED"/>
    <property type="match status" value="1"/>
</dbReference>
<dbReference type="EMBL" id="CP055905">
    <property type="protein sequence ID" value="QMR42822.1"/>
    <property type="molecule type" value="Genomic_DNA"/>
</dbReference>
<geneLocation type="plasmid" evidence="8">
    <name>prhbstw-00938_2</name>
</geneLocation>
<name>A0AAP9R1M6_KLEAE</name>
<feature type="chain" id="PRO_5042868958" evidence="5">
    <location>
        <begin position="22"/>
        <end position="175"/>
    </location>
</feature>
<feature type="domain" description="Fimbrial-type adhesion" evidence="6">
    <location>
        <begin position="28"/>
        <end position="175"/>
    </location>
</feature>
<evidence type="ECO:0000256" key="5">
    <source>
        <dbReference type="SAM" id="SignalP"/>
    </source>
</evidence>
<evidence type="ECO:0000313" key="7">
    <source>
        <dbReference type="EMBL" id="QMR42822.1"/>
    </source>
</evidence>
<keyword evidence="4" id="KW-0281">Fimbrium</keyword>
<feature type="signal peptide" evidence="5">
    <location>
        <begin position="1"/>
        <end position="21"/>
    </location>
</feature>
<accession>A0AAP9R1M6</accession>
<dbReference type="GO" id="GO:0009289">
    <property type="term" value="C:pilus"/>
    <property type="evidence" value="ECO:0007669"/>
    <property type="project" value="UniProtKB-SubCell"/>
</dbReference>
<evidence type="ECO:0000256" key="4">
    <source>
        <dbReference type="ARBA" id="ARBA00023263"/>
    </source>
</evidence>
<comment type="similarity">
    <text evidence="2">Belongs to the fimbrial protein family.</text>
</comment>
<evidence type="ECO:0000256" key="1">
    <source>
        <dbReference type="ARBA" id="ARBA00004561"/>
    </source>
</evidence>
<dbReference type="SUPFAM" id="SSF49401">
    <property type="entry name" value="Bacterial adhesins"/>
    <property type="match status" value="1"/>
</dbReference>
<dbReference type="InterPro" id="IPR050263">
    <property type="entry name" value="Bact_Fimbrial_Adh_Pro"/>
</dbReference>
<protein>
    <submittedName>
        <fullName evidence="7">Type 1 fimbrial protein</fullName>
    </submittedName>
</protein>
<dbReference type="Gene3D" id="2.60.40.1090">
    <property type="entry name" value="Fimbrial-type adhesion domain"/>
    <property type="match status" value="1"/>
</dbReference>
<evidence type="ECO:0000256" key="2">
    <source>
        <dbReference type="ARBA" id="ARBA00006671"/>
    </source>
</evidence>
<keyword evidence="3 5" id="KW-0732">Signal</keyword>
<dbReference type="GO" id="GO:0043709">
    <property type="term" value="P:cell adhesion involved in single-species biofilm formation"/>
    <property type="evidence" value="ECO:0007669"/>
    <property type="project" value="TreeGrafter"/>
</dbReference>
<evidence type="ECO:0000313" key="8">
    <source>
        <dbReference type="Proteomes" id="UP000514462"/>
    </source>
</evidence>
<comment type="subcellular location">
    <subcellularLocation>
        <location evidence="1">Fimbrium</location>
    </subcellularLocation>
</comment>
<dbReference type="InterPro" id="IPR008966">
    <property type="entry name" value="Adhesion_dom_sf"/>
</dbReference>
<sequence>MKTVPTLATALTLLFTLTGNASQNVTVSVNGEITAGTCDASVNGDGADATVILPTLLVDDLNAKGIAGKTAFTIALSNCVGTLNTGGVFFDNVSGVNSRGYVNNSGGTARNTDFILYASDGTTQIKPGDSSAQETYQDITSGSATQTFNVAYVTDGKNATPGTVTGKVTYYIDYK</sequence>
<keyword evidence="7" id="KW-0614">Plasmid</keyword>
<gene>
    <name evidence="7" type="ORF">HV331_25160</name>
</gene>
<dbReference type="InterPro" id="IPR036937">
    <property type="entry name" value="Adhesion_dom_fimbrial_sf"/>
</dbReference>
<dbReference type="Proteomes" id="UP000514462">
    <property type="component" value="Plasmid pRHBSTW-00938_2"/>
</dbReference>
<proteinExistence type="inferred from homology"/>
<organism evidence="7 8">
    <name type="scientific">Klebsiella aerogenes</name>
    <name type="common">Enterobacter aerogenes</name>
    <dbReference type="NCBI Taxonomy" id="548"/>
    <lineage>
        <taxon>Bacteria</taxon>
        <taxon>Pseudomonadati</taxon>
        <taxon>Pseudomonadota</taxon>
        <taxon>Gammaproteobacteria</taxon>
        <taxon>Enterobacterales</taxon>
        <taxon>Enterobacteriaceae</taxon>
        <taxon>Klebsiella/Raoultella group</taxon>
        <taxon>Klebsiella</taxon>
    </lineage>
</organism>
<evidence type="ECO:0000256" key="3">
    <source>
        <dbReference type="ARBA" id="ARBA00022729"/>
    </source>
</evidence>
<reference evidence="8" key="1">
    <citation type="submission" date="2020-06" db="EMBL/GenBank/DDBJ databases">
        <title>REHAB project genomes.</title>
        <authorList>
            <person name="Shaw L.P."/>
        </authorList>
    </citation>
    <scope>NUCLEOTIDE SEQUENCE [LARGE SCALE GENOMIC DNA]</scope>
    <source>
        <strain evidence="8">RHBSTW-00938</strain>
        <plasmid evidence="8">prhbstw-00938_2</plasmid>
    </source>
</reference>